<evidence type="ECO:0000256" key="8">
    <source>
        <dbReference type="ARBA" id="ARBA00048372"/>
    </source>
</evidence>
<dbReference type="InterPro" id="IPR001048">
    <property type="entry name" value="Asp/Glu/Uridylate_kinase"/>
</dbReference>
<feature type="domain" description="N-acetyltransferase" evidence="10">
    <location>
        <begin position="567"/>
        <end position="714"/>
    </location>
</feature>
<dbReference type="InterPro" id="IPR016181">
    <property type="entry name" value="Acyl_CoA_acyltransferase"/>
</dbReference>
<name>A0A453RIF7_AEGTS</name>
<dbReference type="NCBIfam" id="TIGR01890">
    <property type="entry name" value="N-Ac-Glu-synth"/>
    <property type="match status" value="1"/>
</dbReference>
<dbReference type="HAMAP" id="MF_01105">
    <property type="entry name" value="N_acetyl_glu_synth"/>
    <property type="match status" value="1"/>
</dbReference>
<reference evidence="12" key="2">
    <citation type="journal article" date="2017" name="Nat. Plants">
        <title>The Aegilops tauschii genome reveals multiple impacts of transposons.</title>
        <authorList>
            <person name="Zhao G."/>
            <person name="Zou C."/>
            <person name="Li K."/>
            <person name="Wang K."/>
            <person name="Li T."/>
            <person name="Gao L."/>
            <person name="Zhang X."/>
            <person name="Wang H."/>
            <person name="Yang Z."/>
            <person name="Liu X."/>
            <person name="Jiang W."/>
            <person name="Mao L."/>
            <person name="Kong X."/>
            <person name="Jiao Y."/>
            <person name="Jia J."/>
        </authorList>
    </citation>
    <scope>NUCLEOTIDE SEQUENCE [LARGE SCALE GENOMIC DNA]</scope>
    <source>
        <strain evidence="12">cv. AL8/78</strain>
    </source>
</reference>
<keyword evidence="5" id="KW-0028">Amino-acid biosynthesis</keyword>
<evidence type="ECO:0000256" key="1">
    <source>
        <dbReference type="ARBA" id="ARBA00004925"/>
    </source>
</evidence>
<dbReference type="Gene3D" id="3.40.630.30">
    <property type="match status" value="1"/>
</dbReference>
<dbReference type="EnsemblPlants" id="AET7Gv20592600.2">
    <property type="protein sequence ID" value="AET7Gv20592600.2"/>
    <property type="gene ID" value="AET7Gv20592600"/>
</dbReference>
<keyword evidence="7" id="KW-0012">Acyltransferase</keyword>
<evidence type="ECO:0000313" key="11">
    <source>
        <dbReference type="EnsemblPlants" id="AET7Gv20592600.2"/>
    </source>
</evidence>
<dbReference type="Proteomes" id="UP000015105">
    <property type="component" value="Chromosome 7D"/>
</dbReference>
<reference evidence="11" key="4">
    <citation type="submission" date="2019-03" db="UniProtKB">
        <authorList>
            <consortium name="EnsemblPlants"/>
        </authorList>
    </citation>
    <scope>IDENTIFICATION</scope>
</reference>
<dbReference type="STRING" id="200361.A0A453RIF7"/>
<keyword evidence="6" id="KW-0808">Transferase</keyword>
<dbReference type="GO" id="GO:0006526">
    <property type="term" value="P:L-arginine biosynthetic process"/>
    <property type="evidence" value="ECO:0007669"/>
    <property type="project" value="UniProtKB-UniPathway"/>
</dbReference>
<dbReference type="GO" id="GO:0004042">
    <property type="term" value="F:L-glutamate N-acetyltransferase activity"/>
    <property type="evidence" value="ECO:0007669"/>
    <property type="project" value="InterPro"/>
</dbReference>
<dbReference type="EC" id="2.3.1.1" evidence="3"/>
<evidence type="ECO:0000256" key="3">
    <source>
        <dbReference type="ARBA" id="ARBA00012697"/>
    </source>
</evidence>
<protein>
    <recommendedName>
        <fullName evidence="3">amino-acid N-acetyltransferase</fullName>
        <ecNumber evidence="3">2.3.1.1</ecNumber>
    </recommendedName>
</protein>
<evidence type="ECO:0000256" key="9">
    <source>
        <dbReference type="SAM" id="MobiDB-lite"/>
    </source>
</evidence>
<keyword evidence="12" id="KW-1185">Reference proteome</keyword>
<evidence type="ECO:0000256" key="5">
    <source>
        <dbReference type="ARBA" id="ARBA00022605"/>
    </source>
</evidence>
<dbReference type="CDD" id="cd04301">
    <property type="entry name" value="NAT_SF"/>
    <property type="match status" value="1"/>
</dbReference>
<reference evidence="12" key="1">
    <citation type="journal article" date="2014" name="Science">
        <title>Ancient hybridizations among the ancestral genomes of bread wheat.</title>
        <authorList>
            <consortium name="International Wheat Genome Sequencing Consortium,"/>
            <person name="Marcussen T."/>
            <person name="Sandve S.R."/>
            <person name="Heier L."/>
            <person name="Spannagl M."/>
            <person name="Pfeifer M."/>
            <person name="Jakobsen K.S."/>
            <person name="Wulff B.B."/>
            <person name="Steuernagel B."/>
            <person name="Mayer K.F."/>
            <person name="Olsen O.A."/>
        </authorList>
    </citation>
    <scope>NUCLEOTIDE SEQUENCE [LARGE SCALE GENOMIC DNA]</scope>
    <source>
        <strain evidence="12">cv. AL8/78</strain>
    </source>
</reference>
<feature type="compositionally biased region" description="Low complexity" evidence="9">
    <location>
        <begin position="67"/>
        <end position="81"/>
    </location>
</feature>
<feature type="region of interest" description="Disordered" evidence="9">
    <location>
        <begin position="39"/>
        <end position="87"/>
    </location>
</feature>
<dbReference type="AlphaFoldDB" id="A0A453RIF7"/>
<dbReference type="InterPro" id="IPR000182">
    <property type="entry name" value="GNAT_dom"/>
</dbReference>
<accession>A0A453RIF7</accession>
<comment type="catalytic activity">
    <reaction evidence="8">
        <text>L-glutamate + acetyl-CoA = N-acetyl-L-glutamate + CoA + H(+)</text>
        <dbReference type="Rhea" id="RHEA:24292"/>
        <dbReference type="ChEBI" id="CHEBI:15378"/>
        <dbReference type="ChEBI" id="CHEBI:29985"/>
        <dbReference type="ChEBI" id="CHEBI:44337"/>
        <dbReference type="ChEBI" id="CHEBI:57287"/>
        <dbReference type="ChEBI" id="CHEBI:57288"/>
        <dbReference type="EC" id="2.3.1.1"/>
    </reaction>
</comment>
<keyword evidence="4" id="KW-0055">Arginine biosynthesis</keyword>
<evidence type="ECO:0000256" key="6">
    <source>
        <dbReference type="ARBA" id="ARBA00022679"/>
    </source>
</evidence>
<comment type="similarity">
    <text evidence="2">Belongs to the acetyltransferase family. ArgA subfamily.</text>
</comment>
<dbReference type="SUPFAM" id="SSF53633">
    <property type="entry name" value="Carbamate kinase-like"/>
    <property type="match status" value="1"/>
</dbReference>
<comment type="pathway">
    <text evidence="1">Amino-acid biosynthesis; L-arginine biosynthesis; N(2)-acetyl-L-ornithine from L-glutamate: step 1/4.</text>
</comment>
<dbReference type="Pfam" id="PF00696">
    <property type="entry name" value="AA_kinase"/>
    <property type="match status" value="1"/>
</dbReference>
<dbReference type="PROSITE" id="PS51186">
    <property type="entry name" value="GNAT"/>
    <property type="match status" value="1"/>
</dbReference>
<reference evidence="11" key="5">
    <citation type="journal article" date="2021" name="G3 (Bethesda)">
        <title>Aegilops tauschii genome assembly Aet v5.0 features greater sequence contiguity and improved annotation.</title>
        <authorList>
            <person name="Wang L."/>
            <person name="Zhu T."/>
            <person name="Rodriguez J.C."/>
            <person name="Deal K.R."/>
            <person name="Dubcovsky J."/>
            <person name="McGuire P.E."/>
            <person name="Lux T."/>
            <person name="Spannagl M."/>
            <person name="Mayer K.F.X."/>
            <person name="Baldrich P."/>
            <person name="Meyers B.C."/>
            <person name="Huo N."/>
            <person name="Gu Y.Q."/>
            <person name="Zhou H."/>
            <person name="Devos K.M."/>
            <person name="Bennetzen J.L."/>
            <person name="Unver T."/>
            <person name="Budak H."/>
            <person name="Gulick P.J."/>
            <person name="Galiba G."/>
            <person name="Kalapos B."/>
            <person name="Nelson D.R."/>
            <person name="Li P."/>
            <person name="You F.M."/>
            <person name="Luo M.C."/>
            <person name="Dvorak J."/>
        </authorList>
    </citation>
    <scope>NUCLEOTIDE SEQUENCE [LARGE SCALE GENOMIC DNA]</scope>
    <source>
        <strain evidence="11">cv. AL8/78</strain>
    </source>
</reference>
<dbReference type="InterPro" id="IPR036393">
    <property type="entry name" value="AceGlu_kinase-like_sf"/>
</dbReference>
<dbReference type="UniPathway" id="UPA00068">
    <property type="reaction ID" value="UER00106"/>
</dbReference>
<evidence type="ECO:0000256" key="2">
    <source>
        <dbReference type="ARBA" id="ARBA00009145"/>
    </source>
</evidence>
<dbReference type="CDD" id="cd04237">
    <property type="entry name" value="AAK_NAGS-ABP"/>
    <property type="match status" value="1"/>
</dbReference>
<dbReference type="PANTHER" id="PTHR30602">
    <property type="entry name" value="AMINO-ACID ACETYLTRANSFERASE"/>
    <property type="match status" value="1"/>
</dbReference>
<evidence type="ECO:0000256" key="4">
    <source>
        <dbReference type="ARBA" id="ARBA00022571"/>
    </source>
</evidence>
<feature type="region of interest" description="Disordered" evidence="9">
    <location>
        <begin position="15"/>
        <end position="34"/>
    </location>
</feature>
<dbReference type="Pfam" id="PF00583">
    <property type="entry name" value="Acetyltransf_1"/>
    <property type="match status" value="1"/>
</dbReference>
<proteinExistence type="inferred from homology"/>
<sequence length="729" mass="79605">RRSRASLTYRAHGHWHWLMPPPSRDQPPPDANAAGADRRITVTTTEANKKPKASVNTTPRIYPTPPLLLSKTQTQTQTPSPRATSLADRRFQLSLSTFRLAAYGLSATPSQPAALMYQPPLNLACTPPMAAASLARAAARFAGEPSRAPAGSTRPRPWRVGTRAPESRRRRATGVRCCGGAGLFGDGALGRGEAEADEGGRFVGWFREAWPYIRGHRGSTFVVVISGEVVAGPHLDGILQDISLLHGLGIKFVLVPGTHVQIDKLLADRGKKANYGGRYRITDSDSLDAAMEAAGRIRLTIEAKLSPGPPMLDLRRHGVNGRWHEISDNVASGNFLGAKRRGVVGGIDYGFTGEVKKIDVSRIKERLDRDSIVVVSNMGYSSSGEVLNCNTYEVATACALAIEADKLICVVDGQIYDEHGRVNRFMSIEEADMLIRTRAKQSETAANYVKVVGEEDISYAHNFPIKEEKEQVWVGRDFVSDYTASFRNGVGFNNGNGLSGEQGFAIGGAERLSRSNGYLSELAAAAYVCHGGVQRVHIIDGTVGGSLLLELFTRDGAGTLIARDMYEGTRTAREEDFSGIRKILRPLEESGVLVQRTDKELLEALKSFIVVERDGSIIACAALFPFFEDKSGEVAAIAVSEECRGQGQGDKLLDYVEKKALSLGLEKIFLLTTRTADWFVRRGFKECSVESIPVKRRKRINLSRGSKYYIKRLQPAEIGHMAANNFALK</sequence>
<dbReference type="Gramene" id="AET7Gv20592600.2">
    <property type="protein sequence ID" value="AET7Gv20592600.2"/>
    <property type="gene ID" value="AET7Gv20592600"/>
</dbReference>
<reference evidence="11" key="3">
    <citation type="journal article" date="2017" name="Nature">
        <title>Genome sequence of the progenitor of the wheat D genome Aegilops tauschii.</title>
        <authorList>
            <person name="Luo M.C."/>
            <person name="Gu Y.Q."/>
            <person name="Puiu D."/>
            <person name="Wang H."/>
            <person name="Twardziok S.O."/>
            <person name="Deal K.R."/>
            <person name="Huo N."/>
            <person name="Zhu T."/>
            <person name="Wang L."/>
            <person name="Wang Y."/>
            <person name="McGuire P.E."/>
            <person name="Liu S."/>
            <person name="Long H."/>
            <person name="Ramasamy R.K."/>
            <person name="Rodriguez J.C."/>
            <person name="Van S.L."/>
            <person name="Yuan L."/>
            <person name="Wang Z."/>
            <person name="Xia Z."/>
            <person name="Xiao L."/>
            <person name="Anderson O.D."/>
            <person name="Ouyang S."/>
            <person name="Liang Y."/>
            <person name="Zimin A.V."/>
            <person name="Pertea G."/>
            <person name="Qi P."/>
            <person name="Bennetzen J.L."/>
            <person name="Dai X."/>
            <person name="Dawson M.W."/>
            <person name="Muller H.G."/>
            <person name="Kugler K."/>
            <person name="Rivarola-Duarte L."/>
            <person name="Spannagl M."/>
            <person name="Mayer K.F.X."/>
            <person name="Lu F.H."/>
            <person name="Bevan M.W."/>
            <person name="Leroy P."/>
            <person name="Li P."/>
            <person name="You F.M."/>
            <person name="Sun Q."/>
            <person name="Liu Z."/>
            <person name="Lyons E."/>
            <person name="Wicker T."/>
            <person name="Salzberg S.L."/>
            <person name="Devos K.M."/>
            <person name="Dvorak J."/>
        </authorList>
    </citation>
    <scope>NUCLEOTIDE SEQUENCE [LARGE SCALE GENOMIC DNA]</scope>
    <source>
        <strain evidence="11">cv. AL8/78</strain>
    </source>
</reference>
<feature type="compositionally biased region" description="Pro residues" evidence="9">
    <location>
        <begin position="19"/>
        <end position="30"/>
    </location>
</feature>
<feature type="region of interest" description="Disordered" evidence="9">
    <location>
        <begin position="144"/>
        <end position="171"/>
    </location>
</feature>
<evidence type="ECO:0000259" key="10">
    <source>
        <dbReference type="PROSITE" id="PS51186"/>
    </source>
</evidence>
<dbReference type="InterPro" id="IPR033719">
    <property type="entry name" value="NAGS_kin"/>
</dbReference>
<dbReference type="GO" id="GO:0005737">
    <property type="term" value="C:cytoplasm"/>
    <property type="evidence" value="ECO:0007669"/>
    <property type="project" value="InterPro"/>
</dbReference>
<evidence type="ECO:0000256" key="7">
    <source>
        <dbReference type="ARBA" id="ARBA00023315"/>
    </source>
</evidence>
<dbReference type="Gene3D" id="3.40.1160.10">
    <property type="entry name" value="Acetylglutamate kinase-like"/>
    <property type="match status" value="1"/>
</dbReference>
<evidence type="ECO:0000313" key="12">
    <source>
        <dbReference type="Proteomes" id="UP000015105"/>
    </source>
</evidence>
<dbReference type="SUPFAM" id="SSF55729">
    <property type="entry name" value="Acyl-CoA N-acyltransferases (Nat)"/>
    <property type="match status" value="1"/>
</dbReference>
<dbReference type="PANTHER" id="PTHR30602:SF12">
    <property type="entry name" value="AMINO-ACID ACETYLTRANSFERASE NAGS1, CHLOROPLASTIC-RELATED"/>
    <property type="match status" value="1"/>
</dbReference>
<organism evidence="11 12">
    <name type="scientific">Aegilops tauschii subsp. strangulata</name>
    <name type="common">Goatgrass</name>
    <dbReference type="NCBI Taxonomy" id="200361"/>
    <lineage>
        <taxon>Eukaryota</taxon>
        <taxon>Viridiplantae</taxon>
        <taxon>Streptophyta</taxon>
        <taxon>Embryophyta</taxon>
        <taxon>Tracheophyta</taxon>
        <taxon>Spermatophyta</taxon>
        <taxon>Magnoliopsida</taxon>
        <taxon>Liliopsida</taxon>
        <taxon>Poales</taxon>
        <taxon>Poaceae</taxon>
        <taxon>BOP clade</taxon>
        <taxon>Pooideae</taxon>
        <taxon>Triticodae</taxon>
        <taxon>Triticeae</taxon>
        <taxon>Triticinae</taxon>
        <taxon>Aegilops</taxon>
    </lineage>
</organism>
<dbReference type="InterPro" id="IPR010167">
    <property type="entry name" value="NH2A_AcTrfase"/>
</dbReference>